<keyword evidence="2" id="KW-0233">DNA recombination</keyword>
<dbReference type="InterPro" id="IPR011010">
    <property type="entry name" value="DNA_brk_join_enz"/>
</dbReference>
<dbReference type="CDD" id="cd01189">
    <property type="entry name" value="INT_ICEBs1_C_like"/>
    <property type="match status" value="1"/>
</dbReference>
<keyword evidence="1 3" id="KW-0238">DNA-binding</keyword>
<comment type="caution">
    <text evidence="6">The sequence shown here is derived from an EMBL/GenBank/DDBJ whole genome shotgun (WGS) entry which is preliminary data.</text>
</comment>
<keyword evidence="7" id="KW-1185">Reference proteome</keyword>
<dbReference type="InterPro" id="IPR010998">
    <property type="entry name" value="Integrase_recombinase_N"/>
</dbReference>
<dbReference type="Pfam" id="PF00589">
    <property type="entry name" value="Phage_integrase"/>
    <property type="match status" value="1"/>
</dbReference>
<dbReference type="Proteomes" id="UP000677913">
    <property type="component" value="Unassembled WGS sequence"/>
</dbReference>
<dbReference type="InterPro" id="IPR013762">
    <property type="entry name" value="Integrase-like_cat_sf"/>
</dbReference>
<feature type="domain" description="Core-binding (CB)" evidence="5">
    <location>
        <begin position="1"/>
        <end position="48"/>
    </location>
</feature>
<gene>
    <name evidence="6" type="ORF">KGA66_26895</name>
</gene>
<dbReference type="PROSITE" id="PS51898">
    <property type="entry name" value="TYR_RECOMBINASE"/>
    <property type="match status" value="1"/>
</dbReference>
<dbReference type="Gene3D" id="1.10.150.130">
    <property type="match status" value="1"/>
</dbReference>
<dbReference type="EMBL" id="JAGSXH010000180">
    <property type="protein sequence ID" value="MBS2966694.1"/>
    <property type="molecule type" value="Genomic_DNA"/>
</dbReference>
<dbReference type="PANTHER" id="PTHR30349:SF91">
    <property type="entry name" value="INTA PROTEIN"/>
    <property type="match status" value="1"/>
</dbReference>
<evidence type="ECO:0000256" key="3">
    <source>
        <dbReference type="PROSITE-ProRule" id="PRU01248"/>
    </source>
</evidence>
<dbReference type="InterPro" id="IPR044068">
    <property type="entry name" value="CB"/>
</dbReference>
<dbReference type="PROSITE" id="PS51900">
    <property type="entry name" value="CB"/>
    <property type="match status" value="1"/>
</dbReference>
<reference evidence="6" key="1">
    <citation type="submission" date="2021-04" db="EMBL/GenBank/DDBJ databases">
        <title>Genome based classification of Actinospica acidithermotolerans sp. nov., an actinobacterium isolated from an Indonesian hot spring.</title>
        <authorList>
            <person name="Kusuma A.B."/>
            <person name="Putra K.E."/>
            <person name="Nafisah S."/>
            <person name="Loh J."/>
            <person name="Nouioui I."/>
            <person name="Goodfellow M."/>
        </authorList>
    </citation>
    <scope>NUCLEOTIDE SEQUENCE</scope>
    <source>
        <strain evidence="6">DSM 45618</strain>
    </source>
</reference>
<name>A0A8J7WX43_9ACTN</name>
<dbReference type="GO" id="GO:0015074">
    <property type="term" value="P:DNA integration"/>
    <property type="evidence" value="ECO:0007669"/>
    <property type="project" value="InterPro"/>
</dbReference>
<accession>A0A8J7WX43</accession>
<organism evidence="6 7">
    <name type="scientific">Actinocrinis puniceicyclus</name>
    <dbReference type="NCBI Taxonomy" id="977794"/>
    <lineage>
        <taxon>Bacteria</taxon>
        <taxon>Bacillati</taxon>
        <taxon>Actinomycetota</taxon>
        <taxon>Actinomycetes</taxon>
        <taxon>Catenulisporales</taxon>
        <taxon>Actinospicaceae</taxon>
        <taxon>Actinocrinis</taxon>
    </lineage>
</organism>
<dbReference type="GO" id="GO:0006310">
    <property type="term" value="P:DNA recombination"/>
    <property type="evidence" value="ECO:0007669"/>
    <property type="project" value="UniProtKB-KW"/>
</dbReference>
<feature type="domain" description="Tyr recombinase" evidence="4">
    <location>
        <begin position="70"/>
        <end position="275"/>
    </location>
</feature>
<dbReference type="GO" id="GO:0003677">
    <property type="term" value="F:DNA binding"/>
    <property type="evidence" value="ECO:0007669"/>
    <property type="project" value="UniProtKB-UniRule"/>
</dbReference>
<evidence type="ECO:0000313" key="7">
    <source>
        <dbReference type="Proteomes" id="UP000677913"/>
    </source>
</evidence>
<evidence type="ECO:0000256" key="2">
    <source>
        <dbReference type="ARBA" id="ARBA00023172"/>
    </source>
</evidence>
<dbReference type="SUPFAM" id="SSF56349">
    <property type="entry name" value="DNA breaking-rejoining enzymes"/>
    <property type="match status" value="1"/>
</dbReference>
<dbReference type="InterPro" id="IPR050090">
    <property type="entry name" value="Tyrosine_recombinase_XerCD"/>
</dbReference>
<protein>
    <submittedName>
        <fullName evidence="6">Site-specific integrase</fullName>
    </submittedName>
</protein>
<evidence type="ECO:0000313" key="6">
    <source>
        <dbReference type="EMBL" id="MBS2966694.1"/>
    </source>
</evidence>
<sequence length="285" mass="31656">MPALGARKLRELTAEDLDRWLEGKADSLSTATLRDIRSILKRVISRAQSRDKVKRNVALLCEVPIGQAGRPSKSLTFDQAEAVLKAAEDSPLHAYIVLSLLIGARTEEMRELRWNHVDLIGKPRATPPVPPAIMVWRSVRAGGDTKTRKSRRTLALPNRAVDALAAHGERQNLWRANTSRTWKDDDLVFVSHTAAPLDAANVRREFRKVVRAAGLSGKEWTPREMRHSFVSLLSADGMPLEQISRLVGHSSTAVTETVYRKQIKPVLLEGAQVMDKLFPESPGAV</sequence>
<evidence type="ECO:0000259" key="5">
    <source>
        <dbReference type="PROSITE" id="PS51900"/>
    </source>
</evidence>
<dbReference type="Gene3D" id="1.10.443.10">
    <property type="entry name" value="Intergrase catalytic core"/>
    <property type="match status" value="1"/>
</dbReference>
<proteinExistence type="predicted"/>
<evidence type="ECO:0000259" key="4">
    <source>
        <dbReference type="PROSITE" id="PS51898"/>
    </source>
</evidence>
<evidence type="ECO:0000256" key="1">
    <source>
        <dbReference type="ARBA" id="ARBA00023125"/>
    </source>
</evidence>
<dbReference type="PANTHER" id="PTHR30349">
    <property type="entry name" value="PHAGE INTEGRASE-RELATED"/>
    <property type="match status" value="1"/>
</dbReference>
<dbReference type="InterPro" id="IPR002104">
    <property type="entry name" value="Integrase_catalytic"/>
</dbReference>
<dbReference type="AlphaFoldDB" id="A0A8J7WX43"/>